<dbReference type="Proteomes" id="UP000029448">
    <property type="component" value="Unassembled WGS sequence"/>
</dbReference>
<keyword evidence="2" id="KW-1185">Reference proteome</keyword>
<reference evidence="1 2" key="1">
    <citation type="submission" date="2014-06" db="EMBL/GenBank/DDBJ databases">
        <title>Functional and comparative genomic analyses of the Drosophila gut microbiota identify candidate symbiosis factors.</title>
        <authorList>
            <person name="Newell P.D."/>
            <person name="Chaston J.M."/>
            <person name="Douglas A.E."/>
        </authorList>
    </citation>
    <scope>NUCLEOTIDE SEQUENCE [LARGE SCALE GENOMIC DNA]</scope>
    <source>
        <strain evidence="1 2">DmCS_006</strain>
    </source>
</reference>
<organism evidence="1 2">
    <name type="scientific">Acetobacter tropicalis</name>
    <dbReference type="NCBI Taxonomy" id="104102"/>
    <lineage>
        <taxon>Bacteria</taxon>
        <taxon>Pseudomonadati</taxon>
        <taxon>Pseudomonadota</taxon>
        <taxon>Alphaproteobacteria</taxon>
        <taxon>Acetobacterales</taxon>
        <taxon>Acetobacteraceae</taxon>
        <taxon>Acetobacter</taxon>
    </lineage>
</organism>
<evidence type="ECO:0000313" key="2">
    <source>
        <dbReference type="Proteomes" id="UP000029448"/>
    </source>
</evidence>
<sequence length="45" mass="5098">MRWAHCGVSGRSLDYLIWIKGERAEKGNHAHVQRLRSVAPLKRGG</sequence>
<proteinExistence type="predicted"/>
<dbReference type="AlphaFoldDB" id="A0A094YTT4"/>
<protein>
    <submittedName>
        <fullName evidence="1">Uncharacterized protein</fullName>
    </submittedName>
</protein>
<dbReference type="STRING" id="104102.AtDm6_0620"/>
<accession>A0A094YTT4</accession>
<comment type="caution">
    <text evidence="1">The sequence shown here is derived from an EMBL/GenBank/DDBJ whole genome shotgun (WGS) entry which is preliminary data.</text>
</comment>
<dbReference type="PATRIC" id="fig|104102.7.peg.617"/>
<dbReference type="EMBL" id="JOKM01000018">
    <property type="protein sequence ID" value="KGB25425.1"/>
    <property type="molecule type" value="Genomic_DNA"/>
</dbReference>
<gene>
    <name evidence="1" type="ORF">AtDm6_0620</name>
</gene>
<name>A0A094YTT4_9PROT</name>
<evidence type="ECO:0000313" key="1">
    <source>
        <dbReference type="EMBL" id="KGB25425.1"/>
    </source>
</evidence>